<evidence type="ECO:0000256" key="9">
    <source>
        <dbReference type="ARBA" id="ARBA00022679"/>
    </source>
</evidence>
<comment type="caution">
    <text evidence="13">The sequence shown here is derived from an EMBL/GenBank/DDBJ whole genome shotgun (WGS) entry which is preliminary data.</text>
</comment>
<evidence type="ECO:0000256" key="6">
    <source>
        <dbReference type="ARBA" id="ARBA00011893"/>
    </source>
</evidence>
<evidence type="ECO:0000256" key="1">
    <source>
        <dbReference type="ARBA" id="ARBA00000868"/>
    </source>
</evidence>
<dbReference type="SUPFAM" id="SSF53271">
    <property type="entry name" value="PRTase-like"/>
    <property type="match status" value="1"/>
</dbReference>
<dbReference type="STRING" id="1497020.DO97_07310"/>
<evidence type="ECO:0000313" key="14">
    <source>
        <dbReference type="Proteomes" id="UP000030170"/>
    </source>
</evidence>
<name>A0A098TJZ3_9CYAN</name>
<evidence type="ECO:0000256" key="8">
    <source>
        <dbReference type="ARBA" id="ARBA00022676"/>
    </source>
</evidence>
<keyword evidence="10 11" id="KW-0660">Purine salvage</keyword>
<evidence type="ECO:0000256" key="7">
    <source>
        <dbReference type="ARBA" id="ARBA00022490"/>
    </source>
</evidence>
<dbReference type="GO" id="GO:0003999">
    <property type="term" value="F:adenine phosphoribosyltransferase activity"/>
    <property type="evidence" value="ECO:0007669"/>
    <property type="project" value="UniProtKB-UniRule"/>
</dbReference>
<dbReference type="InterPro" id="IPR005764">
    <property type="entry name" value="Ade_phspho_trans"/>
</dbReference>
<dbReference type="RefSeq" id="WP_036533340.1">
    <property type="nucleotide sequence ID" value="NZ_JJML01000023.1"/>
</dbReference>
<dbReference type="GO" id="GO:0006168">
    <property type="term" value="P:adenine salvage"/>
    <property type="evidence" value="ECO:0007669"/>
    <property type="project" value="InterPro"/>
</dbReference>
<comment type="catalytic activity">
    <reaction evidence="1 11">
        <text>AMP + diphosphate = 5-phospho-alpha-D-ribose 1-diphosphate + adenine</text>
        <dbReference type="Rhea" id="RHEA:16609"/>
        <dbReference type="ChEBI" id="CHEBI:16708"/>
        <dbReference type="ChEBI" id="CHEBI:33019"/>
        <dbReference type="ChEBI" id="CHEBI:58017"/>
        <dbReference type="ChEBI" id="CHEBI:456215"/>
        <dbReference type="EC" id="2.4.2.7"/>
    </reaction>
</comment>
<evidence type="ECO:0000256" key="2">
    <source>
        <dbReference type="ARBA" id="ARBA00003968"/>
    </source>
</evidence>
<dbReference type="AlphaFoldDB" id="A0A098TJZ3"/>
<protein>
    <recommendedName>
        <fullName evidence="6 11">Adenine phosphoribosyltransferase</fullName>
        <shortName evidence="11">APRT</shortName>
        <ecNumber evidence="6 11">2.4.2.7</ecNumber>
    </recommendedName>
</protein>
<comment type="pathway">
    <text evidence="4 11">Purine metabolism; AMP biosynthesis via salvage pathway; AMP from adenine: step 1/1.</text>
</comment>
<reference evidence="13 14" key="1">
    <citation type="journal article" date="2014" name="Mol. Ecol.">
        <title>Evolution of Synechococcus.</title>
        <authorList>
            <person name="Dvorak P."/>
            <person name="Casamatta D."/>
            <person name="Hasler P."/>
            <person name="Poulickova A."/>
            <person name="Ondrej V."/>
            <person name="Sanges R."/>
        </authorList>
    </citation>
    <scope>NUCLEOTIDE SEQUENCE [LARGE SCALE GENOMIC DNA]</scope>
    <source>
        <strain evidence="13 14">CAUP A 1101</strain>
    </source>
</reference>
<evidence type="ECO:0000259" key="12">
    <source>
        <dbReference type="Pfam" id="PF00156"/>
    </source>
</evidence>
<dbReference type="NCBIfam" id="NF002634">
    <property type="entry name" value="PRK02304.1-3"/>
    <property type="match status" value="1"/>
</dbReference>
<dbReference type="FunFam" id="3.40.50.2020:FF:000021">
    <property type="entry name" value="Adenine phosphoribosyltransferase"/>
    <property type="match status" value="1"/>
</dbReference>
<evidence type="ECO:0000313" key="13">
    <source>
        <dbReference type="EMBL" id="KGF72586.1"/>
    </source>
</evidence>
<feature type="domain" description="Phosphoribosyltransferase" evidence="12">
    <location>
        <begin position="24"/>
        <end position="148"/>
    </location>
</feature>
<keyword evidence="7 11" id="KW-0963">Cytoplasm</keyword>
<sequence>MDLKSFIRDIPDFPKPGILFRDVTTLLRHPQALRYTLDTLAEKVSELSIDYVVGIESRGFIFGTPLADKLTAGFVPVRKPGKLPAAIYAAEYALEYGTDRLEIHQDAFEPGARVLIVDDLIATGGTAKATAQLVQQAGGELVGFGFIVELAGLGGRQQLPSVPITTLVTY</sequence>
<evidence type="ECO:0000256" key="4">
    <source>
        <dbReference type="ARBA" id="ARBA00004659"/>
    </source>
</evidence>
<dbReference type="InterPro" id="IPR000836">
    <property type="entry name" value="PRTase_dom"/>
</dbReference>
<dbReference type="HAMAP" id="MF_00004">
    <property type="entry name" value="Aden_phosphoribosyltr"/>
    <property type="match status" value="1"/>
</dbReference>
<dbReference type="PANTHER" id="PTHR32315">
    <property type="entry name" value="ADENINE PHOSPHORIBOSYLTRANSFERASE"/>
    <property type="match status" value="1"/>
</dbReference>
<dbReference type="UniPathway" id="UPA00588">
    <property type="reaction ID" value="UER00646"/>
</dbReference>
<evidence type="ECO:0000256" key="3">
    <source>
        <dbReference type="ARBA" id="ARBA00004496"/>
    </source>
</evidence>
<dbReference type="GO" id="GO:0002055">
    <property type="term" value="F:adenine binding"/>
    <property type="evidence" value="ECO:0007669"/>
    <property type="project" value="TreeGrafter"/>
</dbReference>
<dbReference type="Pfam" id="PF00156">
    <property type="entry name" value="Pribosyltran"/>
    <property type="match status" value="1"/>
</dbReference>
<dbReference type="InterPro" id="IPR050054">
    <property type="entry name" value="UPRTase/APRTase"/>
</dbReference>
<accession>A0A098TJZ3</accession>
<dbReference type="EC" id="2.4.2.7" evidence="6 11"/>
<dbReference type="EMBL" id="JJML01000023">
    <property type="protein sequence ID" value="KGF72586.1"/>
    <property type="molecule type" value="Genomic_DNA"/>
</dbReference>
<dbReference type="PANTHER" id="PTHR32315:SF3">
    <property type="entry name" value="ADENINE PHOSPHORIBOSYLTRANSFERASE"/>
    <property type="match status" value="1"/>
</dbReference>
<dbReference type="GO" id="GO:0016208">
    <property type="term" value="F:AMP binding"/>
    <property type="evidence" value="ECO:0007669"/>
    <property type="project" value="TreeGrafter"/>
</dbReference>
<dbReference type="GO" id="GO:0006166">
    <property type="term" value="P:purine ribonucleoside salvage"/>
    <property type="evidence" value="ECO:0007669"/>
    <property type="project" value="UniProtKB-UniRule"/>
</dbReference>
<comment type="function">
    <text evidence="2 11">Catalyzes a salvage reaction resulting in the formation of AMP, that is energically less costly than de novo synthesis.</text>
</comment>
<comment type="subcellular location">
    <subcellularLocation>
        <location evidence="3 11">Cytoplasm</location>
    </subcellularLocation>
</comment>
<evidence type="ECO:0000256" key="11">
    <source>
        <dbReference type="HAMAP-Rule" id="MF_00004"/>
    </source>
</evidence>
<keyword evidence="8 11" id="KW-0328">Glycosyltransferase</keyword>
<dbReference type="OrthoDB" id="9803963at2"/>
<evidence type="ECO:0000256" key="5">
    <source>
        <dbReference type="ARBA" id="ARBA00008391"/>
    </source>
</evidence>
<proteinExistence type="inferred from homology"/>
<gene>
    <name evidence="11" type="primary">apt</name>
    <name evidence="13" type="ORF">DO97_07310</name>
</gene>
<dbReference type="NCBIfam" id="TIGR01090">
    <property type="entry name" value="apt"/>
    <property type="match status" value="1"/>
</dbReference>
<comment type="similarity">
    <text evidence="5 11">Belongs to the purine/pyrimidine phosphoribosyltransferase family.</text>
</comment>
<dbReference type="GO" id="GO:0005737">
    <property type="term" value="C:cytoplasm"/>
    <property type="evidence" value="ECO:0007669"/>
    <property type="project" value="UniProtKB-SubCell"/>
</dbReference>
<dbReference type="Gene3D" id="3.40.50.2020">
    <property type="match status" value="1"/>
</dbReference>
<dbReference type="GO" id="GO:0044209">
    <property type="term" value="P:AMP salvage"/>
    <property type="evidence" value="ECO:0007669"/>
    <property type="project" value="UniProtKB-UniRule"/>
</dbReference>
<dbReference type="NCBIfam" id="NF002636">
    <property type="entry name" value="PRK02304.1-5"/>
    <property type="match status" value="1"/>
</dbReference>
<evidence type="ECO:0000256" key="10">
    <source>
        <dbReference type="ARBA" id="ARBA00022726"/>
    </source>
</evidence>
<dbReference type="Proteomes" id="UP000030170">
    <property type="component" value="Unassembled WGS sequence"/>
</dbReference>
<organism evidence="13 14">
    <name type="scientific">Neosynechococcus sphagnicola sy1</name>
    <dbReference type="NCBI Taxonomy" id="1497020"/>
    <lineage>
        <taxon>Bacteria</taxon>
        <taxon>Bacillati</taxon>
        <taxon>Cyanobacteriota</taxon>
        <taxon>Cyanophyceae</taxon>
        <taxon>Neosynechococcales</taxon>
        <taxon>Neosynechococcaceae</taxon>
        <taxon>Neosynechococcus</taxon>
    </lineage>
</organism>
<dbReference type="CDD" id="cd06223">
    <property type="entry name" value="PRTases_typeI"/>
    <property type="match status" value="1"/>
</dbReference>
<comment type="subunit">
    <text evidence="11">Homodimer.</text>
</comment>
<keyword evidence="9 11" id="KW-0808">Transferase</keyword>
<keyword evidence="14" id="KW-1185">Reference proteome</keyword>
<dbReference type="InterPro" id="IPR029057">
    <property type="entry name" value="PRTase-like"/>
</dbReference>